<evidence type="ECO:0000256" key="8">
    <source>
        <dbReference type="RuleBase" id="RU000461"/>
    </source>
</evidence>
<reference evidence="9 10" key="1">
    <citation type="journal article" date="2018" name="Nat. Genet.">
        <title>The Rosa genome provides new insights in the design of modern roses.</title>
        <authorList>
            <person name="Bendahmane M."/>
        </authorList>
    </citation>
    <scope>NUCLEOTIDE SEQUENCE [LARGE SCALE GENOMIC DNA]</scope>
    <source>
        <strain evidence="10">cv. Old Blush</strain>
    </source>
</reference>
<dbReference type="GO" id="GO:0016705">
    <property type="term" value="F:oxidoreductase activity, acting on paired donors, with incorporation or reduction of molecular oxygen"/>
    <property type="evidence" value="ECO:0007669"/>
    <property type="project" value="InterPro"/>
</dbReference>
<keyword evidence="3 7" id="KW-0479">Metal-binding</keyword>
<dbReference type="OMA" id="RAFSENC"/>
<dbReference type="InterPro" id="IPR036396">
    <property type="entry name" value="Cyt_P450_sf"/>
</dbReference>
<protein>
    <submittedName>
        <fullName evidence="9">Putative cytochrome P450</fullName>
    </submittedName>
</protein>
<evidence type="ECO:0000256" key="7">
    <source>
        <dbReference type="PIRSR" id="PIRSR602401-1"/>
    </source>
</evidence>
<evidence type="ECO:0000256" key="5">
    <source>
        <dbReference type="ARBA" id="ARBA00023004"/>
    </source>
</evidence>
<dbReference type="GO" id="GO:0020037">
    <property type="term" value="F:heme binding"/>
    <property type="evidence" value="ECO:0007669"/>
    <property type="project" value="InterPro"/>
</dbReference>
<dbReference type="PANTHER" id="PTHR47947">
    <property type="entry name" value="CYTOCHROME P450 82C3-RELATED"/>
    <property type="match status" value="1"/>
</dbReference>
<dbReference type="STRING" id="74649.A0A2P6QH92"/>
<keyword evidence="2 7" id="KW-0349">Heme</keyword>
<dbReference type="InterPro" id="IPR001128">
    <property type="entry name" value="Cyt_P450"/>
</dbReference>
<evidence type="ECO:0000256" key="2">
    <source>
        <dbReference type="ARBA" id="ARBA00022617"/>
    </source>
</evidence>
<dbReference type="Proteomes" id="UP000238479">
    <property type="component" value="Chromosome 5"/>
</dbReference>
<dbReference type="Gene3D" id="1.10.630.10">
    <property type="entry name" value="Cytochrome P450"/>
    <property type="match status" value="1"/>
</dbReference>
<dbReference type="EMBL" id="PDCK01000043">
    <property type="protein sequence ID" value="PRQ33555.1"/>
    <property type="molecule type" value="Genomic_DNA"/>
</dbReference>
<dbReference type="FunFam" id="1.10.630.10:FF:000026">
    <property type="entry name" value="Cytochrome P450 82C4"/>
    <property type="match status" value="1"/>
</dbReference>
<dbReference type="SUPFAM" id="SSF48264">
    <property type="entry name" value="Cytochrome P450"/>
    <property type="match status" value="1"/>
</dbReference>
<dbReference type="PRINTS" id="PR00385">
    <property type="entry name" value="P450"/>
</dbReference>
<dbReference type="AlphaFoldDB" id="A0A2P6QH92"/>
<evidence type="ECO:0000256" key="6">
    <source>
        <dbReference type="ARBA" id="ARBA00023033"/>
    </source>
</evidence>
<comment type="caution">
    <text evidence="9">The sequence shown here is derived from an EMBL/GenBank/DDBJ whole genome shotgun (WGS) entry which is preliminary data.</text>
</comment>
<dbReference type="InterPro" id="IPR050651">
    <property type="entry name" value="Plant_Cytochrome_P450_Monoox"/>
</dbReference>
<dbReference type="GO" id="GO:0005506">
    <property type="term" value="F:iron ion binding"/>
    <property type="evidence" value="ECO:0007669"/>
    <property type="project" value="InterPro"/>
</dbReference>
<dbReference type="CDD" id="cd20654">
    <property type="entry name" value="CYP82"/>
    <property type="match status" value="1"/>
</dbReference>
<gene>
    <name evidence="9" type="ORF">RchiOBHm_Chr5g0058941</name>
</gene>
<dbReference type="Pfam" id="PF00067">
    <property type="entry name" value="p450"/>
    <property type="match status" value="1"/>
</dbReference>
<accession>A0A2P6QH92</accession>
<dbReference type="InterPro" id="IPR017972">
    <property type="entry name" value="Cyt_P450_CS"/>
</dbReference>
<keyword evidence="6 8" id="KW-0503">Monooxygenase</keyword>
<dbReference type="PANTHER" id="PTHR47947:SF49">
    <property type="entry name" value="CYTOCHROME P450 FAMILY PROTEIN"/>
    <property type="match status" value="1"/>
</dbReference>
<comment type="similarity">
    <text evidence="1 8">Belongs to the cytochrome P450 family.</text>
</comment>
<evidence type="ECO:0000256" key="4">
    <source>
        <dbReference type="ARBA" id="ARBA00023002"/>
    </source>
</evidence>
<dbReference type="PROSITE" id="PS00086">
    <property type="entry name" value="CYTOCHROME_P450"/>
    <property type="match status" value="1"/>
</dbReference>
<evidence type="ECO:0000256" key="1">
    <source>
        <dbReference type="ARBA" id="ARBA00010617"/>
    </source>
</evidence>
<organism evidence="9 10">
    <name type="scientific">Rosa chinensis</name>
    <name type="common">China rose</name>
    <dbReference type="NCBI Taxonomy" id="74649"/>
    <lineage>
        <taxon>Eukaryota</taxon>
        <taxon>Viridiplantae</taxon>
        <taxon>Streptophyta</taxon>
        <taxon>Embryophyta</taxon>
        <taxon>Tracheophyta</taxon>
        <taxon>Spermatophyta</taxon>
        <taxon>Magnoliopsida</taxon>
        <taxon>eudicotyledons</taxon>
        <taxon>Gunneridae</taxon>
        <taxon>Pentapetalae</taxon>
        <taxon>rosids</taxon>
        <taxon>fabids</taxon>
        <taxon>Rosales</taxon>
        <taxon>Rosaceae</taxon>
        <taxon>Rosoideae</taxon>
        <taxon>Rosoideae incertae sedis</taxon>
        <taxon>Rosa</taxon>
    </lineage>
</organism>
<dbReference type="Gramene" id="PRQ33555">
    <property type="protein sequence ID" value="PRQ33555"/>
    <property type="gene ID" value="RchiOBHm_Chr5g0058941"/>
</dbReference>
<evidence type="ECO:0000313" key="10">
    <source>
        <dbReference type="Proteomes" id="UP000238479"/>
    </source>
</evidence>
<proteinExistence type="inferred from homology"/>
<dbReference type="PRINTS" id="PR00463">
    <property type="entry name" value="EP450I"/>
</dbReference>
<dbReference type="InterPro" id="IPR002401">
    <property type="entry name" value="Cyt_P450_E_grp-I"/>
</dbReference>
<name>A0A2P6QH92_ROSCH</name>
<sequence>MDFLIPYLKNPITVGLLAIITISFCLISRSWRASEGKRAPEAKGAWPLFGHLPLLGRSTNPLHIALGAMADKYGPVFTVRLGVHESLVVSSSEMAKECFTIKDACLSSRPKMAVVEHIGYNYAMFGFAPYGPYWREMRKITTLELLSKRRLELLKHIRGSEVCTFLKEMYRTWSSRANEKKGSENDQVLVELKQWFGDLTLNVILRMVAGKRYSVATDEEEKNEAHQVQKAVREFFNFVGLLLVGDVIPHLRWLDLGGHEKAMKKTAKELDTIVGKWVEEHKQKRALEGDDAHNCKGEQDFIDIMISILEGADLGGFDADTINKATSLNMIAGGSDTTMVTLTWAIALLLNNREKLKKAQDELDTEIGRERFVSESDMSTLVYIQAIVKETLRLYPAAPLSGPHEFNQDSTIGGYYVQKGTRLITNLWKIQTDPKMWPDDPLGFKPERFLTTHKDVDIRGQHFELIPFGSGRRACPGLDFGIQMVQFTLASFLHAFQVSTLSDNAPIDMTESSGLTNVKATPLEVLIKPRLSHKLYQ</sequence>
<keyword evidence="5 7" id="KW-0408">Iron</keyword>
<evidence type="ECO:0000313" key="9">
    <source>
        <dbReference type="EMBL" id="PRQ33555.1"/>
    </source>
</evidence>
<comment type="cofactor">
    <cofactor evidence="7">
        <name>heme</name>
        <dbReference type="ChEBI" id="CHEBI:30413"/>
    </cofactor>
</comment>
<keyword evidence="4 8" id="KW-0560">Oxidoreductase</keyword>
<keyword evidence="10" id="KW-1185">Reference proteome</keyword>
<dbReference type="GO" id="GO:0004497">
    <property type="term" value="F:monooxygenase activity"/>
    <property type="evidence" value="ECO:0007669"/>
    <property type="project" value="UniProtKB-KW"/>
</dbReference>
<dbReference type="OrthoDB" id="2789670at2759"/>
<feature type="binding site" description="axial binding residue" evidence="7">
    <location>
        <position position="475"/>
    </location>
    <ligand>
        <name>heme</name>
        <dbReference type="ChEBI" id="CHEBI:30413"/>
    </ligand>
    <ligandPart>
        <name>Fe</name>
        <dbReference type="ChEBI" id="CHEBI:18248"/>
    </ligandPart>
</feature>
<evidence type="ECO:0000256" key="3">
    <source>
        <dbReference type="ARBA" id="ARBA00022723"/>
    </source>
</evidence>